<sequence>MSSFDIDNIVKLLVNEYLHPKYPLYRIKYIDSFIDYNNIDEDTGNGTLVNKIVTRIMECKELPSGEKIRIGADGHFISPNSVKDFEKHKIFIDTYYNEHIIIIDMERIA</sequence>
<protein>
    <submittedName>
        <fullName evidence="1">Uncharacterized protein</fullName>
    </submittedName>
</protein>
<dbReference type="EMBL" id="MN740602">
    <property type="protein sequence ID" value="QHS78741.1"/>
    <property type="molecule type" value="Genomic_DNA"/>
</dbReference>
<reference evidence="1" key="1">
    <citation type="journal article" date="2020" name="Nature">
        <title>Giant virus diversity and host interactions through global metagenomics.</title>
        <authorList>
            <person name="Schulz F."/>
            <person name="Roux S."/>
            <person name="Paez-Espino D."/>
            <person name="Jungbluth S."/>
            <person name="Walsh D.A."/>
            <person name="Denef V.J."/>
            <person name="McMahon K.D."/>
            <person name="Konstantinidis K.T."/>
            <person name="Eloe-Fadrosh E.A."/>
            <person name="Kyrpides N.C."/>
            <person name="Woyke T."/>
        </authorList>
    </citation>
    <scope>NUCLEOTIDE SEQUENCE</scope>
    <source>
        <strain evidence="1">GVMAG-S-1024976-23</strain>
    </source>
</reference>
<dbReference type="AlphaFoldDB" id="A0A6C0AHC1"/>
<name>A0A6C0AHC1_9ZZZZ</name>
<evidence type="ECO:0000313" key="1">
    <source>
        <dbReference type="EMBL" id="QHS78741.1"/>
    </source>
</evidence>
<organism evidence="1">
    <name type="scientific">viral metagenome</name>
    <dbReference type="NCBI Taxonomy" id="1070528"/>
    <lineage>
        <taxon>unclassified sequences</taxon>
        <taxon>metagenomes</taxon>
        <taxon>organismal metagenomes</taxon>
    </lineage>
</organism>
<accession>A0A6C0AHC1</accession>
<proteinExistence type="predicted"/>